<evidence type="ECO:0000256" key="3">
    <source>
        <dbReference type="ARBA" id="ARBA00004413"/>
    </source>
</evidence>
<dbReference type="InterPro" id="IPR029901">
    <property type="entry name" value="Spire"/>
</dbReference>
<keyword evidence="12" id="KW-0206">Cytoskeleton</keyword>
<dbReference type="Gene3D" id="1.10.510.10">
    <property type="entry name" value="Transferase(Phosphotransferase) domain 1"/>
    <property type="match status" value="1"/>
</dbReference>
<organism evidence="16">
    <name type="scientific">Notodromas monacha</name>
    <dbReference type="NCBI Taxonomy" id="399045"/>
    <lineage>
        <taxon>Eukaryota</taxon>
        <taxon>Metazoa</taxon>
        <taxon>Ecdysozoa</taxon>
        <taxon>Arthropoda</taxon>
        <taxon>Crustacea</taxon>
        <taxon>Oligostraca</taxon>
        <taxon>Ostracoda</taxon>
        <taxon>Podocopa</taxon>
        <taxon>Podocopida</taxon>
        <taxon>Cypridocopina</taxon>
        <taxon>Cypridoidea</taxon>
        <taxon>Cyprididae</taxon>
        <taxon>Notodromas</taxon>
    </lineage>
</organism>
<feature type="region of interest" description="Disordered" evidence="14">
    <location>
        <begin position="629"/>
        <end position="657"/>
    </location>
</feature>
<feature type="region of interest" description="Disordered" evidence="14">
    <location>
        <begin position="55"/>
        <end position="80"/>
    </location>
</feature>
<dbReference type="EMBL" id="OA882574">
    <property type="protein sequence ID" value="CAD7276042.1"/>
    <property type="molecule type" value="Genomic_DNA"/>
</dbReference>
<evidence type="ECO:0000256" key="5">
    <source>
        <dbReference type="ARBA" id="ARBA00022448"/>
    </source>
</evidence>
<feature type="compositionally biased region" description="Acidic residues" evidence="14">
    <location>
        <begin position="63"/>
        <end position="78"/>
    </location>
</feature>
<feature type="compositionally biased region" description="Polar residues" evidence="14">
    <location>
        <begin position="558"/>
        <end position="592"/>
    </location>
</feature>
<accession>A0A7R9BKR2</accession>
<reference evidence="16" key="1">
    <citation type="submission" date="2020-11" db="EMBL/GenBank/DDBJ databases">
        <authorList>
            <person name="Tran Van P."/>
        </authorList>
    </citation>
    <scope>NUCLEOTIDE SEQUENCE</scope>
</reference>
<evidence type="ECO:0000256" key="1">
    <source>
        <dbReference type="ARBA" id="ARBA00004180"/>
    </source>
</evidence>
<dbReference type="InterPro" id="IPR011011">
    <property type="entry name" value="Znf_FYVE_PHD"/>
</dbReference>
<dbReference type="GO" id="GO:0048193">
    <property type="term" value="P:Golgi vesicle transport"/>
    <property type="evidence" value="ECO:0007669"/>
    <property type="project" value="TreeGrafter"/>
</dbReference>
<feature type="compositionally biased region" description="Polar residues" evidence="14">
    <location>
        <begin position="638"/>
        <end position="649"/>
    </location>
</feature>
<dbReference type="PANTHER" id="PTHR21345:SF3">
    <property type="entry name" value="PROTEIN SPIRE"/>
    <property type="match status" value="1"/>
</dbReference>
<feature type="region of interest" description="Disordered" evidence="14">
    <location>
        <begin position="558"/>
        <end position="602"/>
    </location>
</feature>
<evidence type="ECO:0000256" key="13">
    <source>
        <dbReference type="ARBA" id="ARBA00023329"/>
    </source>
</evidence>
<evidence type="ECO:0000256" key="14">
    <source>
        <dbReference type="SAM" id="MobiDB-lite"/>
    </source>
</evidence>
<feature type="compositionally biased region" description="Basic and acidic residues" evidence="14">
    <location>
        <begin position="365"/>
        <end position="400"/>
    </location>
</feature>
<dbReference type="Pfam" id="PF16474">
    <property type="entry name" value="KIND"/>
    <property type="match status" value="1"/>
</dbReference>
<sequence length="728" mass="81950">MVQCIDQRFLEILPMQLVAELGLIIYKAVDYGLEQDVERKLDSALGNLIYRMVPSDPSTNDSREDDEGIEQDAGETDDGDKPGILDEILMECINNLNLTDEDKADLHYKPVCRALVTECMDLVTFLEKVGRGAKELKATVLADGRDFNVHDLHSTDWERLWVQVIKQLRDGVKLKKVEESRETNPVEFELSPYEMLMKDIRSKRYKLNKVPLEGGLPPKVKEDAHEIILDFIRSRPPLKKVPDTERLPARSEKTLHEQLMEAIRNTAPSSLKPTRHSMSSLSVPSTAGAGNSCLKFQLDYLHLTPAFFLDETDTPSGSTRRRITVDNYLSVFDESDESDTCLDSEAPVTFTPKVAQSSKKILMFKPDKPKAKRPNKLENSKAGRTKDFRRYSSESVRAETGKQSPEPPPFSLETPSSKSVFQEALMESQMWQQQIDCLTLTLDEVVHIRSVLTRAELETLLFDMKLYRDVATGKVCFSCRKTRFGLFGSKDYTCKLCEQVVCRKCCAKMAIPMDHIQTVPVFFLSPPQSGDPSPVNPEARTGPRSLLSKLEGLYKENSQQLRNSASSAPNSPKLSRSNSNAAESQIWRSKSPQVLKGGEKGSSILRRETMNVCTDCQVMVKQIILSSQKALRAKGKRSTSVENQKSISPRSRPDVSQAGLTTSTAVVVWGGPAARQGSQSRELTRGHRVRSGHPASRRRPILNKLRQQIYILFALFANHQWFDEQKPE</sequence>
<protein>
    <recommendedName>
        <fullName evidence="15">KIND domain-containing protein</fullName>
    </recommendedName>
</protein>
<feature type="region of interest" description="Disordered" evidence="14">
    <location>
        <begin position="362"/>
        <end position="415"/>
    </location>
</feature>
<keyword evidence="9" id="KW-0653">Protein transport</keyword>
<dbReference type="PROSITE" id="PS51377">
    <property type="entry name" value="KIND"/>
    <property type="match status" value="1"/>
</dbReference>
<keyword evidence="7" id="KW-0963">Cytoplasm</keyword>
<feature type="domain" description="KIND" evidence="15">
    <location>
        <begin position="1"/>
        <end position="122"/>
    </location>
</feature>
<dbReference type="GO" id="GO:0036089">
    <property type="term" value="P:cleavage furrow formation"/>
    <property type="evidence" value="ECO:0007669"/>
    <property type="project" value="TreeGrafter"/>
</dbReference>
<dbReference type="EMBL" id="CAJPEX010000537">
    <property type="protein sequence ID" value="CAG0916194.1"/>
    <property type="molecule type" value="Genomic_DNA"/>
</dbReference>
<keyword evidence="17" id="KW-1185">Reference proteome</keyword>
<dbReference type="GO" id="GO:0005856">
    <property type="term" value="C:cytoskeleton"/>
    <property type="evidence" value="ECO:0007669"/>
    <property type="project" value="UniProtKB-SubCell"/>
</dbReference>
<keyword evidence="13" id="KW-0968">Cytoplasmic vesicle</keyword>
<evidence type="ECO:0000256" key="7">
    <source>
        <dbReference type="ARBA" id="ARBA00022490"/>
    </source>
</evidence>
<evidence type="ECO:0000256" key="11">
    <source>
        <dbReference type="ARBA" id="ARBA00023203"/>
    </source>
</evidence>
<dbReference type="PANTHER" id="PTHR21345">
    <property type="entry name" value="SPIRE"/>
    <property type="match status" value="1"/>
</dbReference>
<comment type="similarity">
    <text evidence="4">Belongs to the spire family.</text>
</comment>
<proteinExistence type="inferred from homology"/>
<keyword evidence="11" id="KW-0009">Actin-binding</keyword>
<dbReference type="GO" id="GO:0008017">
    <property type="term" value="F:microtubule binding"/>
    <property type="evidence" value="ECO:0007669"/>
    <property type="project" value="TreeGrafter"/>
</dbReference>
<dbReference type="GO" id="GO:0051639">
    <property type="term" value="P:actin filament network formation"/>
    <property type="evidence" value="ECO:0007669"/>
    <property type="project" value="TreeGrafter"/>
</dbReference>
<evidence type="ECO:0000256" key="2">
    <source>
        <dbReference type="ARBA" id="ARBA00004245"/>
    </source>
</evidence>
<evidence type="ECO:0000256" key="12">
    <source>
        <dbReference type="ARBA" id="ARBA00023212"/>
    </source>
</evidence>
<evidence type="ECO:0000256" key="4">
    <source>
        <dbReference type="ARBA" id="ARBA00010956"/>
    </source>
</evidence>
<evidence type="ECO:0000256" key="6">
    <source>
        <dbReference type="ARBA" id="ARBA00022475"/>
    </source>
</evidence>
<dbReference type="GO" id="GO:0051295">
    <property type="term" value="P:establishment of meiotic spindle localization"/>
    <property type="evidence" value="ECO:0007669"/>
    <property type="project" value="TreeGrafter"/>
</dbReference>
<evidence type="ECO:0000313" key="16">
    <source>
        <dbReference type="EMBL" id="CAD7276042.1"/>
    </source>
</evidence>
<gene>
    <name evidence="16" type="ORF">NMOB1V02_LOCUS3820</name>
</gene>
<dbReference type="GO" id="GO:0045010">
    <property type="term" value="P:actin nucleation"/>
    <property type="evidence" value="ECO:0007669"/>
    <property type="project" value="InterPro"/>
</dbReference>
<keyword evidence="5" id="KW-0813">Transport</keyword>
<evidence type="ECO:0000256" key="9">
    <source>
        <dbReference type="ARBA" id="ARBA00022927"/>
    </source>
</evidence>
<feature type="compositionally biased region" description="Basic residues" evidence="14">
    <location>
        <begin position="686"/>
        <end position="699"/>
    </location>
</feature>
<evidence type="ECO:0000256" key="10">
    <source>
        <dbReference type="ARBA" id="ARBA00023136"/>
    </source>
</evidence>
<dbReference type="GO" id="GO:0030041">
    <property type="term" value="P:actin filament polymerization"/>
    <property type="evidence" value="ECO:0007669"/>
    <property type="project" value="TreeGrafter"/>
</dbReference>
<dbReference type="OrthoDB" id="10043757at2759"/>
<evidence type="ECO:0000259" key="15">
    <source>
        <dbReference type="PROSITE" id="PS51377"/>
    </source>
</evidence>
<dbReference type="GO" id="GO:0030659">
    <property type="term" value="C:cytoplasmic vesicle membrane"/>
    <property type="evidence" value="ECO:0007669"/>
    <property type="project" value="UniProtKB-SubCell"/>
</dbReference>
<keyword evidence="10" id="KW-0472">Membrane</keyword>
<dbReference type="GO" id="GO:0005938">
    <property type="term" value="C:cell cortex"/>
    <property type="evidence" value="ECO:0007669"/>
    <property type="project" value="TreeGrafter"/>
</dbReference>
<dbReference type="AlphaFoldDB" id="A0A7R9BKR2"/>
<evidence type="ECO:0000256" key="8">
    <source>
        <dbReference type="ARBA" id="ARBA00022737"/>
    </source>
</evidence>
<comment type="subcellular location">
    <subcellularLocation>
        <location evidence="3">Cell membrane</location>
        <topology evidence="3">Peripheral membrane protein</topology>
        <orientation evidence="3">Cytoplasmic side</orientation>
    </subcellularLocation>
    <subcellularLocation>
        <location evidence="2">Cytoplasm</location>
        <location evidence="2">Cytoskeleton</location>
    </subcellularLocation>
    <subcellularLocation>
        <location evidence="1">Cytoplasmic vesicle membrane</location>
        <topology evidence="1">Peripheral membrane protein</topology>
        <orientation evidence="1">Cytoplasmic side</orientation>
    </subcellularLocation>
</comment>
<keyword evidence="6" id="KW-1003">Cell membrane</keyword>
<dbReference type="Proteomes" id="UP000678499">
    <property type="component" value="Unassembled WGS sequence"/>
</dbReference>
<feature type="region of interest" description="Disordered" evidence="14">
    <location>
        <begin position="673"/>
        <end position="699"/>
    </location>
</feature>
<dbReference type="GO" id="GO:0005886">
    <property type="term" value="C:plasma membrane"/>
    <property type="evidence" value="ECO:0007669"/>
    <property type="project" value="UniProtKB-SubCell"/>
</dbReference>
<dbReference type="SUPFAM" id="SSF57903">
    <property type="entry name" value="FYVE/PHD zinc finger"/>
    <property type="match status" value="1"/>
</dbReference>
<name>A0A7R9BKR2_9CRUS</name>
<dbReference type="GO" id="GO:0003779">
    <property type="term" value="F:actin binding"/>
    <property type="evidence" value="ECO:0007669"/>
    <property type="project" value="UniProtKB-KW"/>
</dbReference>
<dbReference type="GO" id="GO:0040038">
    <property type="term" value="P:polar body extrusion after meiotic divisions"/>
    <property type="evidence" value="ECO:0007669"/>
    <property type="project" value="TreeGrafter"/>
</dbReference>
<dbReference type="GO" id="GO:0015031">
    <property type="term" value="P:protein transport"/>
    <property type="evidence" value="ECO:0007669"/>
    <property type="project" value="UniProtKB-KW"/>
</dbReference>
<keyword evidence="8" id="KW-0677">Repeat</keyword>
<evidence type="ECO:0000313" key="17">
    <source>
        <dbReference type="Proteomes" id="UP000678499"/>
    </source>
</evidence>
<dbReference type="InterPro" id="IPR011019">
    <property type="entry name" value="KIND_dom"/>
</dbReference>